<evidence type="ECO:0000313" key="5">
    <source>
        <dbReference type="Proteomes" id="UP000324091"/>
    </source>
</evidence>
<dbReference type="GO" id="GO:0005634">
    <property type="term" value="C:nucleus"/>
    <property type="evidence" value="ECO:0007669"/>
    <property type="project" value="TreeGrafter"/>
</dbReference>
<gene>
    <name evidence="4" type="ORF">D4764_0236840</name>
</gene>
<sequence>MAGGTGEAAAKRSYFHKERIKCSPEKEARLEREHFWRIIDAFSYDRVHVQEQVRRAELQYESLPQKHRKLLPNDLAHLAQISRCAEKNQELLRAIVHNSLHMFENIERGRDSCYRPIIQEIQRLFPRHQ</sequence>
<proteinExistence type="predicted"/>
<reference evidence="4 5" key="1">
    <citation type="submission" date="2019-04" db="EMBL/GenBank/DDBJ databases">
        <title>Chromosome genome assembly for Takifugu flavidus.</title>
        <authorList>
            <person name="Xiao S."/>
        </authorList>
    </citation>
    <scope>NUCLEOTIDE SEQUENCE [LARGE SCALE GENOMIC DNA]</scope>
    <source>
        <strain evidence="4">HTHZ2018</strain>
        <tissue evidence="4">Muscle</tissue>
    </source>
</reference>
<keyword evidence="3" id="KW-0949">S-adenosyl-L-methionine</keyword>
<organism evidence="4 5">
    <name type="scientific">Takifugu flavidus</name>
    <name type="common">sansaifugu</name>
    <dbReference type="NCBI Taxonomy" id="433684"/>
    <lineage>
        <taxon>Eukaryota</taxon>
        <taxon>Metazoa</taxon>
        <taxon>Chordata</taxon>
        <taxon>Craniata</taxon>
        <taxon>Vertebrata</taxon>
        <taxon>Euteleostomi</taxon>
        <taxon>Actinopterygii</taxon>
        <taxon>Neopterygii</taxon>
        <taxon>Teleostei</taxon>
        <taxon>Neoteleostei</taxon>
        <taxon>Acanthomorphata</taxon>
        <taxon>Eupercaria</taxon>
        <taxon>Tetraodontiformes</taxon>
        <taxon>Tetradontoidea</taxon>
        <taxon>Tetraodontidae</taxon>
        <taxon>Takifugu</taxon>
    </lineage>
</organism>
<keyword evidence="5" id="KW-1185">Reference proteome</keyword>
<dbReference type="Proteomes" id="UP000324091">
    <property type="component" value="Unassembled WGS sequence"/>
</dbReference>
<dbReference type="PANTHER" id="PTHR12303:SF6">
    <property type="entry name" value="CARNOSINE N-METHYLTRANSFERASE"/>
    <property type="match status" value="1"/>
</dbReference>
<dbReference type="InterPro" id="IPR012901">
    <property type="entry name" value="CARME"/>
</dbReference>
<name>A0A5C6MH70_9TELE</name>
<dbReference type="PANTHER" id="PTHR12303">
    <property type="entry name" value="CARNOSINE N-METHYLTRANSFERASE"/>
    <property type="match status" value="1"/>
</dbReference>
<dbReference type="GO" id="GO:0032259">
    <property type="term" value="P:methylation"/>
    <property type="evidence" value="ECO:0007669"/>
    <property type="project" value="UniProtKB-KW"/>
</dbReference>
<keyword evidence="2 4" id="KW-0808">Transferase</keyword>
<feature type="non-terminal residue" evidence="4">
    <location>
        <position position="129"/>
    </location>
</feature>
<evidence type="ECO:0000256" key="2">
    <source>
        <dbReference type="ARBA" id="ARBA00022679"/>
    </source>
</evidence>
<dbReference type="GO" id="GO:0035498">
    <property type="term" value="P:carnosine metabolic process"/>
    <property type="evidence" value="ECO:0007669"/>
    <property type="project" value="TreeGrafter"/>
</dbReference>
<accession>A0A5C6MH70</accession>
<dbReference type="GO" id="GO:0030735">
    <property type="term" value="F:carnosine N-methyltransferase activity"/>
    <property type="evidence" value="ECO:0007669"/>
    <property type="project" value="TreeGrafter"/>
</dbReference>
<protein>
    <submittedName>
        <fullName evidence="4">Carnosine N-methyltransferase</fullName>
    </submittedName>
</protein>
<evidence type="ECO:0000256" key="3">
    <source>
        <dbReference type="ARBA" id="ARBA00022691"/>
    </source>
</evidence>
<evidence type="ECO:0000256" key="1">
    <source>
        <dbReference type="ARBA" id="ARBA00022603"/>
    </source>
</evidence>
<dbReference type="GO" id="GO:0005829">
    <property type="term" value="C:cytosol"/>
    <property type="evidence" value="ECO:0007669"/>
    <property type="project" value="TreeGrafter"/>
</dbReference>
<keyword evidence="1 4" id="KW-0489">Methyltransferase</keyword>
<dbReference type="EMBL" id="RHFK02000427">
    <property type="protein sequence ID" value="TWW54059.1"/>
    <property type="molecule type" value="Genomic_DNA"/>
</dbReference>
<dbReference type="AlphaFoldDB" id="A0A5C6MH70"/>
<evidence type="ECO:0000313" key="4">
    <source>
        <dbReference type="EMBL" id="TWW54059.1"/>
    </source>
</evidence>
<comment type="caution">
    <text evidence="4">The sequence shown here is derived from an EMBL/GenBank/DDBJ whole genome shotgun (WGS) entry which is preliminary data.</text>
</comment>